<dbReference type="RefSeq" id="WP_282299136.1">
    <property type="nucleotide sequence ID" value="NZ_CP124616.1"/>
</dbReference>
<accession>A0ABY8QDI3</accession>
<gene>
    <name evidence="1" type="ORF">QF118_11155</name>
</gene>
<organism evidence="1 2">
    <name type="scientific">Tropicibacter oceani</name>
    <dbReference type="NCBI Taxonomy" id="3058420"/>
    <lineage>
        <taxon>Bacteria</taxon>
        <taxon>Pseudomonadati</taxon>
        <taxon>Pseudomonadota</taxon>
        <taxon>Alphaproteobacteria</taxon>
        <taxon>Rhodobacterales</taxon>
        <taxon>Roseobacteraceae</taxon>
        <taxon>Tropicibacter</taxon>
    </lineage>
</organism>
<evidence type="ECO:0000313" key="1">
    <source>
        <dbReference type="EMBL" id="WGW02503.1"/>
    </source>
</evidence>
<sequence>MHDPTTKTSDPHSPENVIHDAALEIFGPGTFDLLSNGLPEAEVDKRLT</sequence>
<keyword evidence="2" id="KW-1185">Reference proteome</keyword>
<dbReference type="EMBL" id="CP124616">
    <property type="protein sequence ID" value="WGW02503.1"/>
    <property type="molecule type" value="Genomic_DNA"/>
</dbReference>
<reference evidence="1 2" key="1">
    <citation type="submission" date="2023-05" db="EMBL/GenBank/DDBJ databases">
        <title>YMD87, complete Genome.</title>
        <authorList>
            <person name="Zhang J."/>
            <person name="Xu X."/>
        </authorList>
    </citation>
    <scope>NUCLEOTIDE SEQUENCE [LARGE SCALE GENOMIC DNA]</scope>
    <source>
        <strain evidence="1 2">YMD87</strain>
    </source>
</reference>
<evidence type="ECO:0000313" key="2">
    <source>
        <dbReference type="Proteomes" id="UP001241605"/>
    </source>
</evidence>
<dbReference type="Proteomes" id="UP001241605">
    <property type="component" value="Chromosome"/>
</dbReference>
<protein>
    <submittedName>
        <fullName evidence="1">Uncharacterized protein</fullName>
    </submittedName>
</protein>
<name>A0ABY8QDI3_9RHOB</name>
<proteinExistence type="predicted"/>